<sequence length="341" mass="36415">MDISMDLLRRILDLDHDTALSAVESRAGRCQHRLGSTVRSVARAAGEPVGELGDVLDKLEELRRQTYERIVGVCRGHGATTVLKGSAIAALYPPAVERWSRDVDVWIPDPAALWGAVGELAALYRHAEARVSVIDSTGRRDWAVGLDWVSPSSALEKPYGVELMTVPLSSGAAAVGVRSNLPAGTVHANLLLLAEELFEQEVRGRDILDAAILLDAVPADEMSALHAAADACRLAPELRTLLAAVAAVQGLDDHCCAARLATALTPSAEREQARRSTAPDATVSIRYGYPLDCSRRTAGPRLTEHEGQVLLSSPIGCFLMTSTAEVTPTAVRTALTHCAEH</sequence>
<organism evidence="1 2">
    <name type="scientific">Pilimelia terevasa</name>
    <dbReference type="NCBI Taxonomy" id="53372"/>
    <lineage>
        <taxon>Bacteria</taxon>
        <taxon>Bacillati</taxon>
        <taxon>Actinomycetota</taxon>
        <taxon>Actinomycetes</taxon>
        <taxon>Micromonosporales</taxon>
        <taxon>Micromonosporaceae</taxon>
        <taxon>Pilimelia</taxon>
    </lineage>
</organism>
<dbReference type="AlphaFoldDB" id="A0A8J3BK56"/>
<evidence type="ECO:0000313" key="1">
    <source>
        <dbReference type="EMBL" id="GGK16353.1"/>
    </source>
</evidence>
<accession>A0A8J3BK56</accession>
<dbReference type="EMBL" id="BMQC01000002">
    <property type="protein sequence ID" value="GGK16353.1"/>
    <property type="molecule type" value="Genomic_DNA"/>
</dbReference>
<comment type="caution">
    <text evidence="1">The sequence shown here is derived from an EMBL/GenBank/DDBJ whole genome shotgun (WGS) entry which is preliminary data.</text>
</comment>
<evidence type="ECO:0000313" key="2">
    <source>
        <dbReference type="Proteomes" id="UP000662200"/>
    </source>
</evidence>
<name>A0A8J3BK56_9ACTN</name>
<keyword evidence="2" id="KW-1185">Reference proteome</keyword>
<dbReference type="Proteomes" id="UP000662200">
    <property type="component" value="Unassembled WGS sequence"/>
</dbReference>
<proteinExistence type="predicted"/>
<gene>
    <name evidence="1" type="ORF">GCM10010124_06180</name>
</gene>
<reference evidence="1" key="1">
    <citation type="journal article" date="2014" name="Int. J. Syst. Evol. Microbiol.">
        <title>Complete genome sequence of Corynebacterium casei LMG S-19264T (=DSM 44701T), isolated from a smear-ripened cheese.</title>
        <authorList>
            <consortium name="US DOE Joint Genome Institute (JGI-PGF)"/>
            <person name="Walter F."/>
            <person name="Albersmeier A."/>
            <person name="Kalinowski J."/>
            <person name="Ruckert C."/>
        </authorList>
    </citation>
    <scope>NUCLEOTIDE SEQUENCE</scope>
    <source>
        <strain evidence="1">JCM 3091</strain>
    </source>
</reference>
<reference evidence="1" key="2">
    <citation type="submission" date="2020-09" db="EMBL/GenBank/DDBJ databases">
        <authorList>
            <person name="Sun Q."/>
            <person name="Ohkuma M."/>
        </authorList>
    </citation>
    <scope>NUCLEOTIDE SEQUENCE</scope>
    <source>
        <strain evidence="1">JCM 3091</strain>
    </source>
</reference>
<protein>
    <submittedName>
        <fullName evidence="1">Uncharacterized protein</fullName>
    </submittedName>
</protein>